<sequence length="130" mass="15014">MLINVWRRHPDELNADFARFYGVLDWRSLPPVQAASLFIAMLRQPESWTHRIMQAGETFETSLHKLVALAVDRLGLLVWQNTKDGMKGRNRPPSMYEALFPSHTVDLSEDTFTIVDPDELDGLLKRIHEN</sequence>
<gene>
    <name evidence="1" type="ORF">HMPREF9241_01705</name>
</gene>
<protein>
    <submittedName>
        <fullName evidence="1">Uncharacterized protein</fullName>
    </submittedName>
</protein>
<dbReference type="HOGENOM" id="CLU_2014000_0_0_11"/>
<dbReference type="AlphaFoldDB" id="K0YZ17"/>
<dbReference type="PATRIC" id="fig|883077.3.peg.1719"/>
<comment type="caution">
    <text evidence="1">The sequence shown here is derived from an EMBL/GenBank/DDBJ whole genome shotgun (WGS) entry which is preliminary data.</text>
</comment>
<accession>K0YZ17</accession>
<reference evidence="1 2" key="1">
    <citation type="submission" date="2012-07" db="EMBL/GenBank/DDBJ databases">
        <title>The Genome Sequence of Actinomyces turicensis ACS-279-V-COL4.</title>
        <authorList>
            <consortium name="The Broad Institute Genome Sequencing Platform"/>
            <person name="Earl A."/>
            <person name="Ward D."/>
            <person name="Feldgarden M."/>
            <person name="Gevers D."/>
            <person name="Saerens B."/>
            <person name="Vaneechoutte M."/>
            <person name="Walker B."/>
            <person name="Young S.K."/>
            <person name="Zeng Q."/>
            <person name="Gargeya S."/>
            <person name="Fitzgerald M."/>
            <person name="Haas B."/>
            <person name="Abouelleil A."/>
            <person name="Alvarado L."/>
            <person name="Arachchi H.M."/>
            <person name="Berlin A."/>
            <person name="Chapman S.B."/>
            <person name="Goldberg J."/>
            <person name="Griggs A."/>
            <person name="Gujja S."/>
            <person name="Hansen M."/>
            <person name="Howarth C."/>
            <person name="Imamovic A."/>
            <person name="Larimer J."/>
            <person name="McCowen C."/>
            <person name="Montmayeur A."/>
            <person name="Murphy C."/>
            <person name="Neiman D."/>
            <person name="Pearson M."/>
            <person name="Priest M."/>
            <person name="Roberts A."/>
            <person name="Saif S."/>
            <person name="Shea T."/>
            <person name="Sisk P."/>
            <person name="Sykes S."/>
            <person name="Wortman J."/>
            <person name="Nusbaum C."/>
            <person name="Birren B."/>
        </authorList>
    </citation>
    <scope>NUCLEOTIDE SEQUENCE [LARGE SCALE GENOMIC DNA]</scope>
    <source>
        <strain evidence="1 2">ACS-279-V-Col4</strain>
    </source>
</reference>
<dbReference type="STRING" id="883077.HMPREF9241_01705"/>
<dbReference type="EMBL" id="AGWQ01000010">
    <property type="protein sequence ID" value="EJZ84929.1"/>
    <property type="molecule type" value="Genomic_DNA"/>
</dbReference>
<evidence type="ECO:0000313" key="2">
    <source>
        <dbReference type="Proteomes" id="UP000003994"/>
    </source>
</evidence>
<dbReference type="RefSeq" id="WP_006681901.1">
    <property type="nucleotide sequence ID" value="NZ_JH815212.1"/>
</dbReference>
<proteinExistence type="predicted"/>
<name>K0YZ17_9ACTO</name>
<dbReference type="eggNOG" id="ENOG50330WF">
    <property type="taxonomic scope" value="Bacteria"/>
</dbReference>
<keyword evidence="2" id="KW-1185">Reference proteome</keyword>
<evidence type="ECO:0000313" key="1">
    <source>
        <dbReference type="EMBL" id="EJZ84929.1"/>
    </source>
</evidence>
<dbReference type="Pfam" id="PF17318">
    <property type="entry name" value="DUF5361"/>
    <property type="match status" value="1"/>
</dbReference>
<dbReference type="InterPro" id="IPR035286">
    <property type="entry name" value="DUF5361"/>
</dbReference>
<organism evidence="1 2">
    <name type="scientific">Schaalia turicensis ACS-279-V-Col4</name>
    <dbReference type="NCBI Taxonomy" id="883077"/>
    <lineage>
        <taxon>Bacteria</taxon>
        <taxon>Bacillati</taxon>
        <taxon>Actinomycetota</taxon>
        <taxon>Actinomycetes</taxon>
        <taxon>Actinomycetales</taxon>
        <taxon>Actinomycetaceae</taxon>
        <taxon>Schaalia</taxon>
    </lineage>
</organism>
<dbReference type="Proteomes" id="UP000003994">
    <property type="component" value="Unassembled WGS sequence"/>
</dbReference>